<name>A0ABS0YTQ1_9BACT</name>
<evidence type="ECO:0000313" key="2">
    <source>
        <dbReference type="Proteomes" id="UP000641025"/>
    </source>
</evidence>
<dbReference type="RefSeq" id="WP_199395631.1">
    <property type="nucleotide sequence ID" value="NZ_JAEMHK010000009.1"/>
</dbReference>
<protein>
    <submittedName>
        <fullName evidence="1">Uncharacterized protein</fullName>
    </submittedName>
</protein>
<organism evidence="1 2">
    <name type="scientific">Geomonas propionica</name>
    <dbReference type="NCBI Taxonomy" id="2798582"/>
    <lineage>
        <taxon>Bacteria</taxon>
        <taxon>Pseudomonadati</taxon>
        <taxon>Thermodesulfobacteriota</taxon>
        <taxon>Desulfuromonadia</taxon>
        <taxon>Geobacterales</taxon>
        <taxon>Geobacteraceae</taxon>
        <taxon>Geomonas</taxon>
    </lineage>
</organism>
<gene>
    <name evidence="1" type="ORF">JFN90_13465</name>
</gene>
<keyword evidence="2" id="KW-1185">Reference proteome</keyword>
<sequence length="660" mass="74768">MTSKHTTDRSQPLQTATDVYRSLRDEGLMLRRDGTGRDDALWAELVSQLGFDPDITDLPRELESKNITVEEFVRVFLTCFEPFAVMMADICIFMERHGAVRSYHSLAISYQFSEDDKAMKFTLSHFQEFWRSYHKIYERVVYQVWSLWELRSYIKDLAKHINAYPLPAPESECAIPQWQPGQSVPIELQSDEAVSAHANILHDLWESVQRSIRQSAQGNEPPRSPFVASDNNIHEGTSRIFRNQELSLRPPSEKDLAELLEHLTAGHEHLAKASWLLSKDVKVPEFSATYEYGKPNSLSAILEQYKDLPTLERLVESLAEEIHSILRLPAWRHRWQLYQVWVGLSVLDLLREQELKFVVHAPDGKLELYEHHPAHIADLRECDSFISFWAELQTVVTGDSGSVQSIRPDYRLARSPFTMPKSTLLIVEAKQRISMTSLQLQGLYERYRAGCPEGALIFVNYDDFPLSNELVGLDDTYFISRFRPGEPCAIDNVRNALGGAARMLVQEQKHIAAQRKAEEQEKFEKLVESAAARLSGLEFIGGLHPAHKDETVGAIILDFRSASKCLFSGSDSSVRSHVIQYLRANPLAQVWLAGANRPPVLACHFNYDKDRNGFDKKECNLIKLVGELKSVVQGLIVVFGYSSAVSGLSGSGVITEGYSD</sequence>
<accession>A0ABS0YTQ1</accession>
<comment type="caution">
    <text evidence="1">The sequence shown here is derived from an EMBL/GenBank/DDBJ whole genome shotgun (WGS) entry which is preliminary data.</text>
</comment>
<dbReference type="EMBL" id="JAEMHK010000009">
    <property type="protein sequence ID" value="MBJ6801137.1"/>
    <property type="molecule type" value="Genomic_DNA"/>
</dbReference>
<proteinExistence type="predicted"/>
<reference evidence="1 2" key="1">
    <citation type="submission" date="2020-12" db="EMBL/GenBank/DDBJ databases">
        <title>Geomonas sp. Red259, isolated from paddy soil.</title>
        <authorList>
            <person name="Xu Z."/>
            <person name="Zhang Z."/>
            <person name="Masuda Y."/>
            <person name="Itoh H."/>
            <person name="Senoo K."/>
        </authorList>
    </citation>
    <scope>NUCLEOTIDE SEQUENCE [LARGE SCALE GENOMIC DNA]</scope>
    <source>
        <strain evidence="1 2">Red259</strain>
    </source>
</reference>
<dbReference type="Proteomes" id="UP000641025">
    <property type="component" value="Unassembled WGS sequence"/>
</dbReference>
<evidence type="ECO:0000313" key="1">
    <source>
        <dbReference type="EMBL" id="MBJ6801137.1"/>
    </source>
</evidence>